<evidence type="ECO:0000259" key="1">
    <source>
        <dbReference type="Pfam" id="PF01882"/>
    </source>
</evidence>
<dbReference type="InterPro" id="IPR002881">
    <property type="entry name" value="DUF58"/>
</dbReference>
<gene>
    <name evidence="2" type="ORF">HRQ91_10075</name>
</gene>
<dbReference type="KEGG" id="tpav:HRQ91_10075"/>
<organism evidence="2 3">
    <name type="scientific">Treponema parvum</name>
    <dbReference type="NCBI Taxonomy" id="138851"/>
    <lineage>
        <taxon>Bacteria</taxon>
        <taxon>Pseudomonadati</taxon>
        <taxon>Spirochaetota</taxon>
        <taxon>Spirochaetia</taxon>
        <taxon>Spirochaetales</taxon>
        <taxon>Treponemataceae</taxon>
        <taxon>Treponema</taxon>
    </lineage>
</organism>
<evidence type="ECO:0000313" key="3">
    <source>
        <dbReference type="Proteomes" id="UP000671908"/>
    </source>
</evidence>
<dbReference type="CDD" id="cd00198">
    <property type="entry name" value="vWFA"/>
    <property type="match status" value="1"/>
</dbReference>
<name>A0A975F5C7_9SPIR</name>
<dbReference type="RefSeq" id="WP_210119422.1">
    <property type="nucleotide sequence ID" value="NZ_CP054142.1"/>
</dbReference>
<keyword evidence="3" id="KW-1185">Reference proteome</keyword>
<dbReference type="Gene3D" id="3.40.50.410">
    <property type="entry name" value="von Willebrand factor, type A domain"/>
    <property type="match status" value="1"/>
</dbReference>
<dbReference type="PANTHER" id="PTHR33608:SF6">
    <property type="entry name" value="BLL2464 PROTEIN"/>
    <property type="match status" value="1"/>
</dbReference>
<dbReference type="AlphaFoldDB" id="A0A975F5C7"/>
<accession>A0A975F5C7</accession>
<dbReference type="InterPro" id="IPR036465">
    <property type="entry name" value="vWFA_dom_sf"/>
</dbReference>
<dbReference type="Pfam" id="PF01882">
    <property type="entry name" value="DUF58"/>
    <property type="match status" value="1"/>
</dbReference>
<dbReference type="Proteomes" id="UP000671908">
    <property type="component" value="Chromosome"/>
</dbReference>
<dbReference type="PANTHER" id="PTHR33608">
    <property type="entry name" value="BLL2464 PROTEIN"/>
    <property type="match status" value="1"/>
</dbReference>
<dbReference type="EMBL" id="CP054142">
    <property type="protein sequence ID" value="QTQ14781.1"/>
    <property type="molecule type" value="Genomic_DNA"/>
</dbReference>
<sequence length="299" mass="33667">MKRFLQDDRESLVRRAALLRISAAALAQNMKSGSFRSLYKGQGIEFNGVREYFLGDDVRSIDWNVTARMDRPFVKTFEEERELPVFFVIDRSLSMSTGSKGKTRLEQACEAAALLVLASEHISSPVGVVFFDGRIEFSCAPQSGRTHIMTLLSKLEELPDGAAPGSALPLALSGAFKLLRKRSLVFVLSDFRCAGWERELALLGSKHDLIAVRIIDPMDTRLPDLGTLDFIDSESGMRLPLPTSSSVLQGEWRDDSNFRKEVWKKYCLTHSCVPLVMSCEDDPLKVLLQFFEKKERPRL</sequence>
<dbReference type="SUPFAM" id="SSF53300">
    <property type="entry name" value="vWA-like"/>
    <property type="match status" value="1"/>
</dbReference>
<feature type="domain" description="DUF58" evidence="1">
    <location>
        <begin position="49"/>
        <end position="248"/>
    </location>
</feature>
<proteinExistence type="predicted"/>
<protein>
    <submittedName>
        <fullName evidence="2">DUF58 domain-containing protein</fullName>
    </submittedName>
</protein>
<reference evidence="2 3" key="1">
    <citation type="journal article" date="2021" name="Microbiol. Resour. Announc.">
        <title>Complete Genome Sequences of Three Human Oral Treponema parvum Isolates.</title>
        <authorList>
            <person name="Zeng H."/>
            <person name="Watt R.M."/>
        </authorList>
    </citation>
    <scope>NUCLEOTIDE SEQUENCE [LARGE SCALE GENOMIC DNA]</scope>
    <source>
        <strain evidence="2 3">ATCC 700770</strain>
    </source>
</reference>
<evidence type="ECO:0000313" key="2">
    <source>
        <dbReference type="EMBL" id="QTQ14781.1"/>
    </source>
</evidence>